<keyword evidence="2 4" id="KW-0238">DNA-binding</keyword>
<keyword evidence="1" id="KW-0805">Transcription regulation</keyword>
<dbReference type="Pfam" id="PF17939">
    <property type="entry name" value="TetR_C_30"/>
    <property type="match status" value="1"/>
</dbReference>
<dbReference type="PANTHER" id="PTHR30055:SF234">
    <property type="entry name" value="HTH-TYPE TRANSCRIPTIONAL REGULATOR BETI"/>
    <property type="match status" value="1"/>
</dbReference>
<dbReference type="GO" id="GO:0000976">
    <property type="term" value="F:transcription cis-regulatory region binding"/>
    <property type="evidence" value="ECO:0007669"/>
    <property type="project" value="TreeGrafter"/>
</dbReference>
<feature type="domain" description="HTH tetR-type" evidence="5">
    <location>
        <begin position="20"/>
        <end position="80"/>
    </location>
</feature>
<name>A0A540VVW2_9GAMM</name>
<evidence type="ECO:0000256" key="2">
    <source>
        <dbReference type="ARBA" id="ARBA00023125"/>
    </source>
</evidence>
<feature type="DNA-binding region" description="H-T-H motif" evidence="4">
    <location>
        <begin position="43"/>
        <end position="62"/>
    </location>
</feature>
<dbReference type="InterPro" id="IPR036271">
    <property type="entry name" value="Tet_transcr_reg_TetR-rel_C_sf"/>
</dbReference>
<dbReference type="InterPro" id="IPR009057">
    <property type="entry name" value="Homeodomain-like_sf"/>
</dbReference>
<dbReference type="SUPFAM" id="SSF46689">
    <property type="entry name" value="Homeodomain-like"/>
    <property type="match status" value="1"/>
</dbReference>
<organism evidence="6 7">
    <name type="scientific">Spiribacter salinus</name>
    <dbReference type="NCBI Taxonomy" id="1335746"/>
    <lineage>
        <taxon>Bacteria</taxon>
        <taxon>Pseudomonadati</taxon>
        <taxon>Pseudomonadota</taxon>
        <taxon>Gammaproteobacteria</taxon>
        <taxon>Chromatiales</taxon>
        <taxon>Ectothiorhodospiraceae</taxon>
        <taxon>Spiribacter</taxon>
    </lineage>
</organism>
<dbReference type="InterPro" id="IPR041586">
    <property type="entry name" value="PsrA_TetR_C"/>
</dbReference>
<gene>
    <name evidence="6" type="ORF">FKY71_01235</name>
</gene>
<comment type="caution">
    <text evidence="6">The sequence shown here is derived from an EMBL/GenBank/DDBJ whole genome shotgun (WGS) entry which is preliminary data.</text>
</comment>
<dbReference type="InterPro" id="IPR050109">
    <property type="entry name" value="HTH-type_TetR-like_transc_reg"/>
</dbReference>
<dbReference type="InterPro" id="IPR001647">
    <property type="entry name" value="HTH_TetR"/>
</dbReference>
<evidence type="ECO:0000256" key="3">
    <source>
        <dbReference type="ARBA" id="ARBA00023163"/>
    </source>
</evidence>
<keyword evidence="3" id="KW-0804">Transcription</keyword>
<dbReference type="EMBL" id="VIFK01000003">
    <property type="protein sequence ID" value="TQF00900.1"/>
    <property type="molecule type" value="Genomic_DNA"/>
</dbReference>
<protein>
    <submittedName>
        <fullName evidence="6">TetR/AcrR family transcriptional regulator</fullName>
    </submittedName>
</protein>
<sequence>MTSLQASEFKRKRAPSKRSLATRQRILDAAEQVFADKGFDGATIRDIAELASEPVGSVHHHGGGKDNLFHQTVARRADALSSARLSALEAARRQGAFTLETVLSAFVRPLFDLAVHEPRWRNYARLVAFVSTDRRWKDVSERHFDPTARVFIEEMVDLLPHASEQWIAESFVYSVSAMLALMTSQDRIAMLGTQASCEADQVDHLVRFCAAGMHA</sequence>
<dbReference type="Proteomes" id="UP000315400">
    <property type="component" value="Unassembled WGS sequence"/>
</dbReference>
<evidence type="ECO:0000256" key="4">
    <source>
        <dbReference type="PROSITE-ProRule" id="PRU00335"/>
    </source>
</evidence>
<dbReference type="SUPFAM" id="SSF48498">
    <property type="entry name" value="Tetracyclin repressor-like, C-terminal domain"/>
    <property type="match status" value="1"/>
</dbReference>
<evidence type="ECO:0000259" key="5">
    <source>
        <dbReference type="PROSITE" id="PS50977"/>
    </source>
</evidence>
<reference evidence="6 7" key="1">
    <citation type="submission" date="2019-06" db="EMBL/GenBank/DDBJ databases">
        <title>Metagenome assembled Genome of Spiribacter salinus SL48-SHIP from the microbial mat of Salt Lake 48 (Novosibirsk region, Russia).</title>
        <authorList>
            <person name="Shipova A."/>
            <person name="Rozanov A.S."/>
            <person name="Bryanskaya A.V."/>
            <person name="Peltek S.E."/>
        </authorList>
    </citation>
    <scope>NUCLEOTIDE SEQUENCE [LARGE SCALE GENOMIC DNA]</scope>
    <source>
        <strain evidence="6">SL48-SHIP-2</strain>
    </source>
</reference>
<proteinExistence type="predicted"/>
<dbReference type="GO" id="GO:0003700">
    <property type="term" value="F:DNA-binding transcription factor activity"/>
    <property type="evidence" value="ECO:0007669"/>
    <property type="project" value="TreeGrafter"/>
</dbReference>
<dbReference type="Pfam" id="PF00440">
    <property type="entry name" value="TetR_N"/>
    <property type="match status" value="1"/>
</dbReference>
<evidence type="ECO:0000313" key="6">
    <source>
        <dbReference type="EMBL" id="TQF00900.1"/>
    </source>
</evidence>
<evidence type="ECO:0000313" key="7">
    <source>
        <dbReference type="Proteomes" id="UP000315400"/>
    </source>
</evidence>
<dbReference type="Gene3D" id="1.10.357.10">
    <property type="entry name" value="Tetracycline Repressor, domain 2"/>
    <property type="match status" value="1"/>
</dbReference>
<dbReference type="PRINTS" id="PR00455">
    <property type="entry name" value="HTHTETR"/>
</dbReference>
<dbReference type="PANTHER" id="PTHR30055">
    <property type="entry name" value="HTH-TYPE TRANSCRIPTIONAL REGULATOR RUTR"/>
    <property type="match status" value="1"/>
</dbReference>
<accession>A0A540VVW2</accession>
<dbReference type="AlphaFoldDB" id="A0A540VVW2"/>
<dbReference type="PROSITE" id="PS50977">
    <property type="entry name" value="HTH_TETR_2"/>
    <property type="match status" value="1"/>
</dbReference>
<evidence type="ECO:0000256" key="1">
    <source>
        <dbReference type="ARBA" id="ARBA00023015"/>
    </source>
</evidence>